<dbReference type="STRING" id="626522.GCWU000325_01908"/>
<evidence type="ECO:0000313" key="1">
    <source>
        <dbReference type="EMBL" id="EEX71166.1"/>
    </source>
</evidence>
<reference evidence="1" key="1">
    <citation type="submission" date="2009-09" db="EMBL/GenBank/DDBJ databases">
        <authorList>
            <person name="Weinstock G."/>
            <person name="Sodergren E."/>
            <person name="Clifton S."/>
            <person name="Fulton L."/>
            <person name="Fulton B."/>
            <person name="Courtney L."/>
            <person name="Fronick C."/>
            <person name="Harrison M."/>
            <person name="Strong C."/>
            <person name="Farmer C."/>
            <person name="Delahaunty K."/>
            <person name="Markovic C."/>
            <person name="Hall O."/>
            <person name="Minx P."/>
            <person name="Tomlinson C."/>
            <person name="Mitreva M."/>
            <person name="Nelson J."/>
            <person name="Hou S."/>
            <person name="Wollam A."/>
            <person name="Pepin K.H."/>
            <person name="Johnson M."/>
            <person name="Bhonagiri V."/>
            <person name="Nash W.E."/>
            <person name="Warren W."/>
            <person name="Chinwalla A."/>
            <person name="Mardis E.R."/>
            <person name="Wilson R.K."/>
        </authorList>
    </citation>
    <scope>NUCLEOTIDE SEQUENCE [LARGE SCALE GENOMIC DNA]</scope>
    <source>
        <strain evidence="1">ATCC 51259</strain>
    </source>
</reference>
<gene>
    <name evidence="1" type="ORF">GCWU000325_01908</name>
</gene>
<accession>C9LI50</accession>
<dbReference type="EMBL" id="ACIJ02000022">
    <property type="protein sequence ID" value="EEX71166.1"/>
    <property type="molecule type" value="Genomic_DNA"/>
</dbReference>
<proteinExistence type="predicted"/>
<dbReference type="Proteomes" id="UP000003460">
    <property type="component" value="Unassembled WGS sequence"/>
</dbReference>
<comment type="caution">
    <text evidence="1">The sequence shown here is derived from an EMBL/GenBank/DDBJ whole genome shotgun (WGS) entry which is preliminary data.</text>
</comment>
<sequence length="46" mass="5121">MAKIRYSPQNDQLSAMILCGRAVCRTLTPPLVSSSSKILYYGLIFN</sequence>
<name>C9LI50_9BACT</name>
<dbReference type="AlphaFoldDB" id="C9LI50"/>
<protein>
    <submittedName>
        <fullName evidence="1">Uncharacterized protein</fullName>
    </submittedName>
</protein>
<evidence type="ECO:0000313" key="2">
    <source>
        <dbReference type="Proteomes" id="UP000003460"/>
    </source>
</evidence>
<keyword evidence="2" id="KW-1185">Reference proteome</keyword>
<organism evidence="1 2">
    <name type="scientific">Alloprevotella tannerae ATCC 51259</name>
    <dbReference type="NCBI Taxonomy" id="626522"/>
    <lineage>
        <taxon>Bacteria</taxon>
        <taxon>Pseudomonadati</taxon>
        <taxon>Bacteroidota</taxon>
        <taxon>Bacteroidia</taxon>
        <taxon>Bacteroidales</taxon>
        <taxon>Prevotellaceae</taxon>
        <taxon>Alloprevotella</taxon>
    </lineage>
</organism>
<dbReference type="HOGENOM" id="CLU_3187513_0_0_10"/>